<evidence type="ECO:0000313" key="2">
    <source>
        <dbReference type="EMBL" id="RZC57770.1"/>
    </source>
</evidence>
<evidence type="ECO:0000313" key="3">
    <source>
        <dbReference type="Proteomes" id="UP000316621"/>
    </source>
</evidence>
<dbReference type="Proteomes" id="UP000316621">
    <property type="component" value="Chromosome 4"/>
</dbReference>
<reference evidence="2 3" key="1">
    <citation type="journal article" date="2018" name="Science">
        <title>The opium poppy genome and morphinan production.</title>
        <authorList>
            <person name="Guo L."/>
            <person name="Winzer T."/>
            <person name="Yang X."/>
            <person name="Li Y."/>
            <person name="Ning Z."/>
            <person name="He Z."/>
            <person name="Teodor R."/>
            <person name="Lu Y."/>
            <person name="Bowser T.A."/>
            <person name="Graham I.A."/>
            <person name="Ye K."/>
        </authorList>
    </citation>
    <scope>NUCLEOTIDE SEQUENCE [LARGE SCALE GENOMIC DNA]</scope>
    <source>
        <strain evidence="3">cv. HN1</strain>
        <tissue evidence="2">Leaves</tissue>
    </source>
</reference>
<sequence length="228" mass="25963">MPTGQFGRHREAEVEQAYYTYLINVMQGYDHLSDFRCFLLLEYQRHIWSWSGVPVLHPNQALTSVTWISIWASQRHLGTGGALLHPDQVFVSVTWLSMWASGIELECGKPYIYRHDKMLGKLHITQAALVSWGHVWALSTYWCAVQVKVGSKNPILICKFVRNSLIESISLGLEFDEGEDDIVFELLSTGCKVHLTGYHDKNGNGRDQGVVEKRIVKEGTGAFLKWPR</sequence>
<dbReference type="AlphaFoldDB" id="A0A4Y7JCP0"/>
<evidence type="ECO:0000259" key="1">
    <source>
        <dbReference type="Pfam" id="PF17800"/>
    </source>
</evidence>
<protein>
    <recommendedName>
        <fullName evidence="1">Nucleoplasmin-like domain-containing protein</fullName>
    </recommendedName>
</protein>
<dbReference type="Gramene" id="RZC57770">
    <property type="protein sequence ID" value="RZC57770"/>
    <property type="gene ID" value="C5167_005077"/>
</dbReference>
<proteinExistence type="predicted"/>
<dbReference type="Pfam" id="PF17800">
    <property type="entry name" value="NPL"/>
    <property type="match status" value="1"/>
</dbReference>
<dbReference type="InterPro" id="IPR041232">
    <property type="entry name" value="NPL"/>
</dbReference>
<dbReference type="Gene3D" id="2.60.120.340">
    <property type="entry name" value="Nucleoplasmin core domain"/>
    <property type="match status" value="1"/>
</dbReference>
<dbReference type="EMBL" id="CM010718">
    <property type="protein sequence ID" value="RZC57770.1"/>
    <property type="molecule type" value="Genomic_DNA"/>
</dbReference>
<organism evidence="2 3">
    <name type="scientific">Papaver somniferum</name>
    <name type="common">Opium poppy</name>
    <dbReference type="NCBI Taxonomy" id="3469"/>
    <lineage>
        <taxon>Eukaryota</taxon>
        <taxon>Viridiplantae</taxon>
        <taxon>Streptophyta</taxon>
        <taxon>Embryophyta</taxon>
        <taxon>Tracheophyta</taxon>
        <taxon>Spermatophyta</taxon>
        <taxon>Magnoliopsida</taxon>
        <taxon>Ranunculales</taxon>
        <taxon>Papaveraceae</taxon>
        <taxon>Papaveroideae</taxon>
        <taxon>Papaver</taxon>
    </lineage>
</organism>
<gene>
    <name evidence="2" type="ORF">C5167_005077</name>
</gene>
<name>A0A4Y7JCP0_PAPSO</name>
<dbReference type="STRING" id="3469.A0A4Y7JCP0"/>
<accession>A0A4Y7JCP0</accession>
<keyword evidence="3" id="KW-1185">Reference proteome</keyword>
<feature type="domain" description="Nucleoplasmin-like" evidence="1">
    <location>
        <begin position="102"/>
        <end position="199"/>
    </location>
</feature>